<dbReference type="PANTHER" id="PTHR31631">
    <property type="entry name" value="PROTEIN NETWORKED 2D"/>
    <property type="match status" value="1"/>
</dbReference>
<sequence length="160" mass="18715">MINCNTVKTPFMAKAPSEASNSPLPNSHSYRYLVGALQYLAFTRSDITFAHQNVYTREKKAHREESKTQEEKETSAMSKTVKADAKYNNRREQNDDLHWLAMLLNGVEDKEKFLLKEYTTILKYYKDVRRKLNAVENKERNDHAEQMPKGMKKFNTYVAN</sequence>
<feature type="region of interest" description="Disordered" evidence="1">
    <location>
        <begin position="59"/>
        <end position="89"/>
    </location>
</feature>
<reference evidence="2 3" key="1">
    <citation type="submission" date="2024-01" db="EMBL/GenBank/DDBJ databases">
        <title>The complete chloroplast genome sequence of Lithospermum erythrorhizon: insights into the phylogenetic relationship among Boraginaceae species and the maternal lineages of purple gromwells.</title>
        <authorList>
            <person name="Okada T."/>
            <person name="Watanabe K."/>
        </authorList>
    </citation>
    <scope>NUCLEOTIDE SEQUENCE [LARGE SCALE GENOMIC DNA]</scope>
</reference>
<accession>A0AAV3RT29</accession>
<feature type="region of interest" description="Disordered" evidence="1">
    <location>
        <begin position="139"/>
        <end position="160"/>
    </location>
</feature>
<evidence type="ECO:0000313" key="3">
    <source>
        <dbReference type="Proteomes" id="UP001454036"/>
    </source>
</evidence>
<feature type="compositionally biased region" description="Basic and acidic residues" evidence="1">
    <location>
        <begin position="59"/>
        <end position="74"/>
    </location>
</feature>
<evidence type="ECO:0000256" key="1">
    <source>
        <dbReference type="SAM" id="MobiDB-lite"/>
    </source>
</evidence>
<gene>
    <name evidence="2" type="ORF">LIER_30985</name>
</gene>
<keyword evidence="3" id="KW-1185">Reference proteome</keyword>
<protein>
    <submittedName>
        <fullName evidence="2">Uncharacterized protein</fullName>
    </submittedName>
</protein>
<comment type="caution">
    <text evidence="2">The sequence shown here is derived from an EMBL/GenBank/DDBJ whole genome shotgun (WGS) entry which is preliminary data.</text>
</comment>
<dbReference type="AlphaFoldDB" id="A0AAV3RT29"/>
<organism evidence="2 3">
    <name type="scientific">Lithospermum erythrorhizon</name>
    <name type="common">Purple gromwell</name>
    <name type="synonym">Lithospermum officinale var. erythrorhizon</name>
    <dbReference type="NCBI Taxonomy" id="34254"/>
    <lineage>
        <taxon>Eukaryota</taxon>
        <taxon>Viridiplantae</taxon>
        <taxon>Streptophyta</taxon>
        <taxon>Embryophyta</taxon>
        <taxon>Tracheophyta</taxon>
        <taxon>Spermatophyta</taxon>
        <taxon>Magnoliopsida</taxon>
        <taxon>eudicotyledons</taxon>
        <taxon>Gunneridae</taxon>
        <taxon>Pentapetalae</taxon>
        <taxon>asterids</taxon>
        <taxon>lamiids</taxon>
        <taxon>Boraginales</taxon>
        <taxon>Boraginaceae</taxon>
        <taxon>Boraginoideae</taxon>
        <taxon>Lithospermeae</taxon>
        <taxon>Lithospermum</taxon>
    </lineage>
</organism>
<proteinExistence type="predicted"/>
<evidence type="ECO:0000313" key="2">
    <source>
        <dbReference type="EMBL" id="GAA0183605.1"/>
    </source>
</evidence>
<dbReference type="EMBL" id="BAABME010011341">
    <property type="protein sequence ID" value="GAA0183605.1"/>
    <property type="molecule type" value="Genomic_DNA"/>
</dbReference>
<dbReference type="PANTHER" id="PTHR31631:SF0">
    <property type="entry name" value="PROTEIN NETWORKED 2D"/>
    <property type="match status" value="1"/>
</dbReference>
<dbReference type="Proteomes" id="UP001454036">
    <property type="component" value="Unassembled WGS sequence"/>
</dbReference>
<name>A0AAV3RT29_LITER</name>